<sequence>PLQTITERGGVDQVQDEVAYEIPPTGNASTARVALGTVLEEEVAAIGPHVNKRRCKRGNNEAEANAPPKVLRMDHDALRPT</sequence>
<comment type="caution">
    <text evidence="2">The sequence shown here is derived from an EMBL/GenBank/DDBJ whole genome shotgun (WGS) entry which is preliminary data.</text>
</comment>
<gene>
    <name evidence="2" type="ORF">Tci_884930</name>
</gene>
<name>A0A699TTM5_TANCI</name>
<evidence type="ECO:0000313" key="2">
    <source>
        <dbReference type="EMBL" id="GFD12961.1"/>
    </source>
</evidence>
<feature type="compositionally biased region" description="Basic and acidic residues" evidence="1">
    <location>
        <begin position="71"/>
        <end position="81"/>
    </location>
</feature>
<feature type="non-terminal residue" evidence="2">
    <location>
        <position position="1"/>
    </location>
</feature>
<dbReference type="EMBL" id="BKCJ011269232">
    <property type="protein sequence ID" value="GFD12961.1"/>
    <property type="molecule type" value="Genomic_DNA"/>
</dbReference>
<organism evidence="2">
    <name type="scientific">Tanacetum cinerariifolium</name>
    <name type="common">Dalmatian daisy</name>
    <name type="synonym">Chrysanthemum cinerariifolium</name>
    <dbReference type="NCBI Taxonomy" id="118510"/>
    <lineage>
        <taxon>Eukaryota</taxon>
        <taxon>Viridiplantae</taxon>
        <taxon>Streptophyta</taxon>
        <taxon>Embryophyta</taxon>
        <taxon>Tracheophyta</taxon>
        <taxon>Spermatophyta</taxon>
        <taxon>Magnoliopsida</taxon>
        <taxon>eudicotyledons</taxon>
        <taxon>Gunneridae</taxon>
        <taxon>Pentapetalae</taxon>
        <taxon>asterids</taxon>
        <taxon>campanulids</taxon>
        <taxon>Asterales</taxon>
        <taxon>Asteraceae</taxon>
        <taxon>Asteroideae</taxon>
        <taxon>Anthemideae</taxon>
        <taxon>Anthemidinae</taxon>
        <taxon>Tanacetum</taxon>
    </lineage>
</organism>
<protein>
    <submittedName>
        <fullName evidence="2">Uncharacterized protein</fullName>
    </submittedName>
</protein>
<accession>A0A699TTM5</accession>
<evidence type="ECO:0000256" key="1">
    <source>
        <dbReference type="SAM" id="MobiDB-lite"/>
    </source>
</evidence>
<dbReference type="AlphaFoldDB" id="A0A699TTM5"/>
<reference evidence="2" key="1">
    <citation type="journal article" date="2019" name="Sci. Rep.">
        <title>Draft genome of Tanacetum cinerariifolium, the natural source of mosquito coil.</title>
        <authorList>
            <person name="Yamashiro T."/>
            <person name="Shiraishi A."/>
            <person name="Satake H."/>
            <person name="Nakayama K."/>
        </authorList>
    </citation>
    <scope>NUCLEOTIDE SEQUENCE</scope>
</reference>
<feature type="region of interest" description="Disordered" evidence="1">
    <location>
        <begin position="57"/>
        <end position="81"/>
    </location>
</feature>
<proteinExistence type="predicted"/>